<protein>
    <submittedName>
        <fullName evidence="1">Uncharacterized protein</fullName>
    </submittedName>
</protein>
<sequence length="91" mass="10148">MANSQVQVFILHLGLQQSIGPGDLRSMWATACESPDIAVSRRPSAHGHQASERPCFGLWAGRQFHRVPAEKRMRALLEARGFHFTLTHTAL</sequence>
<evidence type="ECO:0000313" key="2">
    <source>
        <dbReference type="Proteomes" id="UP000781710"/>
    </source>
</evidence>
<organism evidence="1 2">
    <name type="scientific">Pseudoxanthomonas japonensis</name>
    <dbReference type="NCBI Taxonomy" id="69284"/>
    <lineage>
        <taxon>Bacteria</taxon>
        <taxon>Pseudomonadati</taxon>
        <taxon>Pseudomonadota</taxon>
        <taxon>Gammaproteobacteria</taxon>
        <taxon>Lysobacterales</taxon>
        <taxon>Lysobacteraceae</taxon>
        <taxon>Pseudoxanthomonas</taxon>
    </lineage>
</organism>
<accession>A0ABQ6ZME7</accession>
<name>A0ABQ6ZME7_9GAMM</name>
<dbReference type="Proteomes" id="UP000781710">
    <property type="component" value="Unassembled WGS sequence"/>
</dbReference>
<evidence type="ECO:0000313" key="1">
    <source>
        <dbReference type="EMBL" id="KAF1727483.1"/>
    </source>
</evidence>
<proteinExistence type="predicted"/>
<comment type="caution">
    <text evidence="1">The sequence shown here is derived from an EMBL/GenBank/DDBJ whole genome shotgun (WGS) entry which is preliminary data.</text>
</comment>
<dbReference type="EMBL" id="PDWW01000001">
    <property type="protein sequence ID" value="KAF1727483.1"/>
    <property type="molecule type" value="Genomic_DNA"/>
</dbReference>
<gene>
    <name evidence="1" type="ORF">CSC78_01330</name>
</gene>
<reference evidence="1 2" key="1">
    <citation type="submission" date="2017-10" db="EMBL/GenBank/DDBJ databases">
        <title>Whole genome sequencing of members of genus Pseudoxanthomonas.</title>
        <authorList>
            <person name="Kumar S."/>
            <person name="Bansal K."/>
            <person name="Kaur A."/>
            <person name="Patil P."/>
            <person name="Sharma S."/>
            <person name="Patil P.B."/>
        </authorList>
    </citation>
    <scope>NUCLEOTIDE SEQUENCE [LARGE SCALE GENOMIC DNA]</scope>
    <source>
        <strain evidence="1 2">DSM 17109</strain>
    </source>
</reference>
<keyword evidence="2" id="KW-1185">Reference proteome</keyword>
<dbReference type="RefSeq" id="WP_162336106.1">
    <property type="nucleotide sequence ID" value="NZ_BOUK01000004.1"/>
</dbReference>